<reference evidence="4" key="1">
    <citation type="submission" date="2022-06" db="EMBL/GenBank/DDBJ databases">
        <authorList>
            <consortium name="SYNGENTA / RWTH Aachen University"/>
        </authorList>
    </citation>
    <scope>NUCLEOTIDE SEQUENCE</scope>
</reference>
<evidence type="ECO:0000313" key="5">
    <source>
        <dbReference type="Proteomes" id="UP001153365"/>
    </source>
</evidence>
<evidence type="ECO:0000313" key="4">
    <source>
        <dbReference type="EMBL" id="CAH7672255.1"/>
    </source>
</evidence>
<gene>
    <name evidence="4" type="ORF">PPACK8108_LOCUS7062</name>
</gene>
<keyword evidence="1" id="KW-0808">Transferase</keyword>
<evidence type="ECO:0000259" key="3">
    <source>
        <dbReference type="PROSITE" id="PS50206"/>
    </source>
</evidence>
<dbReference type="EMBL" id="CALTRL010001378">
    <property type="protein sequence ID" value="CAH7672255.1"/>
    <property type="molecule type" value="Genomic_DNA"/>
</dbReference>
<dbReference type="Proteomes" id="UP001153365">
    <property type="component" value="Unassembled WGS sequence"/>
</dbReference>
<protein>
    <submittedName>
        <fullName evidence="4">Rhodanese-like domain-containing protein</fullName>
    </submittedName>
</protein>
<dbReference type="PANTHER" id="PTHR11364">
    <property type="entry name" value="THIOSULFATE SULFERTANSFERASE"/>
    <property type="match status" value="1"/>
</dbReference>
<dbReference type="CDD" id="cd01449">
    <property type="entry name" value="TST_Repeat_2"/>
    <property type="match status" value="1"/>
</dbReference>
<keyword evidence="5" id="KW-1185">Reference proteome</keyword>
<dbReference type="GO" id="GO:0004792">
    <property type="term" value="F:thiosulfate-cyanide sulfurtransferase activity"/>
    <property type="evidence" value="ECO:0007669"/>
    <property type="project" value="TreeGrafter"/>
</dbReference>
<dbReference type="AlphaFoldDB" id="A0AAV0AWC8"/>
<feature type="domain" description="Rhodanese" evidence="3">
    <location>
        <begin position="84"/>
        <end position="228"/>
    </location>
</feature>
<keyword evidence="2" id="KW-0677">Repeat</keyword>
<comment type="caution">
    <text evidence="4">The sequence shown here is derived from an EMBL/GenBank/DDBJ whole genome shotgun (WGS) entry which is preliminary data.</text>
</comment>
<dbReference type="SUPFAM" id="SSF52821">
    <property type="entry name" value="Rhodanese/Cell cycle control phosphatase"/>
    <property type="match status" value="2"/>
</dbReference>
<dbReference type="InterPro" id="IPR001763">
    <property type="entry name" value="Rhodanese-like_dom"/>
</dbReference>
<feature type="domain" description="Rhodanese" evidence="3">
    <location>
        <begin position="280"/>
        <end position="405"/>
    </location>
</feature>
<dbReference type="Gene3D" id="3.40.250.10">
    <property type="entry name" value="Rhodanese-like domain"/>
    <property type="match status" value="2"/>
</dbReference>
<sequence>MRMRLSFSGFRGLRRLIGYSFPRCLSPESFLLCQTKPSVTLKFLSTASGNRCPTEPRVTLVSPEDIRLRIREEAEFSSSSSSEDSSSYRFVDASFSLPNSNRSPIDEFESQPRIEGSIFFDHQSIANLNYKVPSKIRNVDMKKIDAVDDESGCYYHGLDHMVPDLKTFRGCVERLGIQRHQKLIFYDSNGIFSSPRAAWLFNIFGHPDVYVLDGGLPRWISEKNPTKVLSLTKRVQQQGRSISSYEIDFEGSEEDFDRSIRSKRVIGFEEVLKNSKLSDKDKRIILLDARSKERFLGNEPEPRPMIKSGKIPNSISLPFKSLLSSTNSYLPLSELDSIFLKTMHENGYGSEVWDRIKSGEREAVVSCGSGLTACVVWLAIWRLSGGRCSVRVYDESWTGFALRTQ</sequence>
<proteinExistence type="predicted"/>
<dbReference type="CDD" id="cd01448">
    <property type="entry name" value="TST_Repeat_1"/>
    <property type="match status" value="1"/>
</dbReference>
<dbReference type="PROSITE" id="PS50206">
    <property type="entry name" value="RHODANESE_3"/>
    <property type="match status" value="2"/>
</dbReference>
<organism evidence="4 5">
    <name type="scientific">Phakopsora pachyrhizi</name>
    <name type="common">Asian soybean rust disease fungus</name>
    <dbReference type="NCBI Taxonomy" id="170000"/>
    <lineage>
        <taxon>Eukaryota</taxon>
        <taxon>Fungi</taxon>
        <taxon>Dikarya</taxon>
        <taxon>Basidiomycota</taxon>
        <taxon>Pucciniomycotina</taxon>
        <taxon>Pucciniomycetes</taxon>
        <taxon>Pucciniales</taxon>
        <taxon>Phakopsoraceae</taxon>
        <taxon>Phakopsora</taxon>
    </lineage>
</organism>
<name>A0AAV0AWC8_PHAPC</name>
<accession>A0AAV0AWC8</accession>
<dbReference type="SMART" id="SM00450">
    <property type="entry name" value="RHOD"/>
    <property type="match status" value="2"/>
</dbReference>
<dbReference type="InterPro" id="IPR036873">
    <property type="entry name" value="Rhodanese-like_dom_sf"/>
</dbReference>
<dbReference type="GO" id="GO:0005739">
    <property type="term" value="C:mitochondrion"/>
    <property type="evidence" value="ECO:0007669"/>
    <property type="project" value="TreeGrafter"/>
</dbReference>
<dbReference type="InterPro" id="IPR045078">
    <property type="entry name" value="TST/MPST-like"/>
</dbReference>
<evidence type="ECO:0000256" key="1">
    <source>
        <dbReference type="ARBA" id="ARBA00022679"/>
    </source>
</evidence>
<evidence type="ECO:0000256" key="2">
    <source>
        <dbReference type="ARBA" id="ARBA00022737"/>
    </source>
</evidence>
<dbReference type="Pfam" id="PF00581">
    <property type="entry name" value="Rhodanese"/>
    <property type="match status" value="2"/>
</dbReference>
<dbReference type="PANTHER" id="PTHR11364:SF27">
    <property type="entry name" value="SULFURTRANSFERASE"/>
    <property type="match status" value="1"/>
</dbReference>